<feature type="transmembrane region" description="Helical" evidence="11">
    <location>
        <begin position="359"/>
        <end position="377"/>
    </location>
</feature>
<evidence type="ECO:0000256" key="1">
    <source>
        <dbReference type="ARBA" id="ARBA00004141"/>
    </source>
</evidence>
<comment type="subcellular location">
    <subcellularLocation>
        <location evidence="1">Membrane</location>
        <topology evidence="1">Multi-pass membrane protein</topology>
    </subcellularLocation>
</comment>
<dbReference type="Pfam" id="PF08344">
    <property type="entry name" value="TRP_2"/>
    <property type="match status" value="1"/>
</dbReference>
<dbReference type="InterPro" id="IPR005821">
    <property type="entry name" value="Ion_trans_dom"/>
</dbReference>
<dbReference type="GeneID" id="102802757"/>
<feature type="region of interest" description="Disordered" evidence="10">
    <location>
        <begin position="643"/>
        <end position="685"/>
    </location>
</feature>
<evidence type="ECO:0000256" key="11">
    <source>
        <dbReference type="SAM" id="Phobius"/>
    </source>
</evidence>
<evidence type="ECO:0000256" key="3">
    <source>
        <dbReference type="ARBA" id="ARBA00022692"/>
    </source>
</evidence>
<evidence type="ECO:0000256" key="8">
    <source>
        <dbReference type="ARBA" id="ARBA00023136"/>
    </source>
</evidence>
<sequence>MTDPSSIFPLSTREWDYVAGRQHAPGLCVKEHELLRAVESGDIVKAKALLESGDVNANCIGKRRNQPIRALQLAAEKNDFHMIKLLLNYGAKPLPKPLPCLKPGNILEDDMRYGLYNAICSPAYLSLVNDDPIMAANEVNHELYKVSISKGIVETSKDKYVKLWRQVRAYSLDILTCCDSTQEARTLLLGRGMEHAVNDYTVRGKVLMSALENHNKQFISHYKCQNIVHKIWYRGQPEWYFRNGLKWTILYYAHTVMVYVVFLPILLLIYTILPCSPVSRIVDTPKSKFMSQMMSYLLFLILILILNVLLDNDPNTTLTTSYLAFLIFILIYVIAMIWGEITQIIILGMKTYCRDYWNYLDWGILLSFLFDIMLRLLDNSNAITISIQLQTFWVTWTAMALTTACIRFMDNFYLSSYLGSLMLLFAAMGDDVLKFLVIFAFAVMSFSFGFYYLFEGIPKNNFNKLNSSVTALISTIFGGDISGDLKVSGIVYNVSSEIHDVSGTYQAVGYILYTFFGTFVMLILVNICIAMMSDTYARLKEHIDCEWKFRRTSMWMNYVNASVLPAPYNIIPSFACCKYLCPEKCRCFNSRKIVQEDFEVNIAANKRDSDMTCDVNLSYDELLNVLFNRYLIMKGIVDEETLMKSRPTTGPEDNEYGVSGREGDTLGTGAAGDYGVGDSDHGESL</sequence>
<evidence type="ECO:0000259" key="12">
    <source>
        <dbReference type="SMART" id="SM01420"/>
    </source>
</evidence>
<keyword evidence="5 11" id="KW-1133">Transmembrane helix</keyword>
<accession>A0ABM0MU16</accession>
<evidence type="ECO:0000313" key="14">
    <source>
        <dbReference type="RefSeq" id="XP_006823507.1"/>
    </source>
</evidence>
<dbReference type="Gene3D" id="1.25.40.20">
    <property type="entry name" value="Ankyrin repeat-containing domain"/>
    <property type="match status" value="1"/>
</dbReference>
<feature type="transmembrane region" description="Helical" evidence="11">
    <location>
        <begin position="322"/>
        <end position="347"/>
    </location>
</feature>
<evidence type="ECO:0000256" key="7">
    <source>
        <dbReference type="ARBA" id="ARBA00023065"/>
    </source>
</evidence>
<feature type="transmembrane region" description="Helical" evidence="11">
    <location>
        <begin position="383"/>
        <end position="405"/>
    </location>
</feature>
<evidence type="ECO:0000256" key="10">
    <source>
        <dbReference type="SAM" id="MobiDB-lite"/>
    </source>
</evidence>
<evidence type="ECO:0000313" key="13">
    <source>
        <dbReference type="Proteomes" id="UP000694865"/>
    </source>
</evidence>
<organism evidence="13 14">
    <name type="scientific">Saccoglossus kowalevskii</name>
    <name type="common">Acorn worm</name>
    <dbReference type="NCBI Taxonomy" id="10224"/>
    <lineage>
        <taxon>Eukaryota</taxon>
        <taxon>Metazoa</taxon>
        <taxon>Hemichordata</taxon>
        <taxon>Enteropneusta</taxon>
        <taxon>Harrimaniidae</taxon>
        <taxon>Saccoglossus</taxon>
    </lineage>
</organism>
<evidence type="ECO:0000256" key="4">
    <source>
        <dbReference type="ARBA" id="ARBA00022737"/>
    </source>
</evidence>
<keyword evidence="6" id="KW-0040">ANK repeat</keyword>
<evidence type="ECO:0000256" key="5">
    <source>
        <dbReference type="ARBA" id="ARBA00022989"/>
    </source>
</evidence>
<name>A0ABM0MU16_SACKO</name>
<reference evidence="14" key="1">
    <citation type="submission" date="2025-08" db="UniProtKB">
        <authorList>
            <consortium name="RefSeq"/>
        </authorList>
    </citation>
    <scope>IDENTIFICATION</scope>
    <source>
        <tissue evidence="14">Testes</tissue>
    </source>
</reference>
<feature type="transmembrane region" description="Helical" evidence="11">
    <location>
        <begin position="510"/>
        <end position="532"/>
    </location>
</feature>
<evidence type="ECO:0000256" key="2">
    <source>
        <dbReference type="ARBA" id="ARBA00022448"/>
    </source>
</evidence>
<dbReference type="SUPFAM" id="SSF48403">
    <property type="entry name" value="Ankyrin repeat"/>
    <property type="match status" value="1"/>
</dbReference>
<dbReference type="SMART" id="SM01420">
    <property type="entry name" value="TRP_2"/>
    <property type="match status" value="1"/>
</dbReference>
<keyword evidence="8 11" id="KW-0472">Membrane</keyword>
<feature type="transmembrane region" description="Helical" evidence="11">
    <location>
        <begin position="249"/>
        <end position="273"/>
    </location>
</feature>
<dbReference type="PRINTS" id="PR01097">
    <property type="entry name" value="TRNSRECEPTRP"/>
</dbReference>
<keyword evidence="7" id="KW-0406">Ion transport</keyword>
<dbReference type="PANTHER" id="PTHR10117:SF54">
    <property type="entry name" value="TRANSIENT RECEPTOR POTENTIAL-GAMMA PROTEIN"/>
    <property type="match status" value="1"/>
</dbReference>
<keyword evidence="2" id="KW-0813">Transport</keyword>
<dbReference type="InterPro" id="IPR002153">
    <property type="entry name" value="TRPC_channel"/>
</dbReference>
<protein>
    <submittedName>
        <fullName evidence="14">Short transient receptor potential channel 4-like</fullName>
    </submittedName>
</protein>
<evidence type="ECO:0000256" key="9">
    <source>
        <dbReference type="ARBA" id="ARBA00023303"/>
    </source>
</evidence>
<feature type="transmembrane region" description="Helical" evidence="11">
    <location>
        <begin position="435"/>
        <end position="454"/>
    </location>
</feature>
<feature type="domain" description="Transient receptor ion channel" evidence="12">
    <location>
        <begin position="95"/>
        <end position="157"/>
    </location>
</feature>
<dbReference type="Pfam" id="PF00520">
    <property type="entry name" value="Ion_trans"/>
    <property type="match status" value="1"/>
</dbReference>
<gene>
    <name evidence="14" type="primary">LOC102802757</name>
</gene>
<dbReference type="InterPro" id="IPR036770">
    <property type="entry name" value="Ankyrin_rpt-contain_sf"/>
</dbReference>
<keyword evidence="13" id="KW-1185">Reference proteome</keyword>
<keyword evidence="3 11" id="KW-0812">Transmembrane</keyword>
<evidence type="ECO:0000256" key="6">
    <source>
        <dbReference type="ARBA" id="ARBA00023043"/>
    </source>
</evidence>
<dbReference type="InterPro" id="IPR013555">
    <property type="entry name" value="TRP_dom"/>
</dbReference>
<keyword evidence="4" id="KW-0677">Repeat</keyword>
<dbReference type="RefSeq" id="XP_006823507.1">
    <property type="nucleotide sequence ID" value="XM_006823444.1"/>
</dbReference>
<dbReference type="Proteomes" id="UP000694865">
    <property type="component" value="Unplaced"/>
</dbReference>
<keyword evidence="9" id="KW-0407">Ion channel</keyword>
<dbReference type="PANTHER" id="PTHR10117">
    <property type="entry name" value="TRANSIENT RECEPTOR POTENTIAL CHANNEL"/>
    <property type="match status" value="1"/>
</dbReference>
<feature type="transmembrane region" description="Helical" evidence="11">
    <location>
        <begin position="293"/>
        <end position="310"/>
    </location>
</feature>
<proteinExistence type="predicted"/>